<feature type="compositionally biased region" description="Basic and acidic residues" evidence="1">
    <location>
        <begin position="141"/>
        <end position="160"/>
    </location>
</feature>
<feature type="region of interest" description="Disordered" evidence="1">
    <location>
        <begin position="321"/>
        <end position="371"/>
    </location>
</feature>
<gene>
    <name evidence="2" type="ORF">QTO34_013794</name>
</gene>
<feature type="region of interest" description="Disordered" evidence="1">
    <location>
        <begin position="1"/>
        <end position="59"/>
    </location>
</feature>
<keyword evidence="3" id="KW-1185">Reference proteome</keyword>
<dbReference type="EMBL" id="JAULJE010000003">
    <property type="protein sequence ID" value="KAK1345089.1"/>
    <property type="molecule type" value="Genomic_DNA"/>
</dbReference>
<protein>
    <submittedName>
        <fullName evidence="2">Uncharacterized protein</fullName>
    </submittedName>
</protein>
<feature type="compositionally biased region" description="Polar residues" evidence="1">
    <location>
        <begin position="128"/>
        <end position="139"/>
    </location>
</feature>
<organism evidence="2 3">
    <name type="scientific">Cnephaeus nilssonii</name>
    <name type="common">Northern bat</name>
    <name type="synonym">Eptesicus nilssonii</name>
    <dbReference type="NCBI Taxonomy" id="3371016"/>
    <lineage>
        <taxon>Eukaryota</taxon>
        <taxon>Metazoa</taxon>
        <taxon>Chordata</taxon>
        <taxon>Craniata</taxon>
        <taxon>Vertebrata</taxon>
        <taxon>Euteleostomi</taxon>
        <taxon>Mammalia</taxon>
        <taxon>Eutheria</taxon>
        <taxon>Laurasiatheria</taxon>
        <taxon>Chiroptera</taxon>
        <taxon>Yangochiroptera</taxon>
        <taxon>Vespertilionidae</taxon>
        <taxon>Cnephaeus</taxon>
    </lineage>
</organism>
<evidence type="ECO:0000313" key="2">
    <source>
        <dbReference type="EMBL" id="KAK1345089.1"/>
    </source>
</evidence>
<name>A0AA40LVE7_CNENI</name>
<comment type="caution">
    <text evidence="2">The sequence shown here is derived from an EMBL/GenBank/DDBJ whole genome shotgun (WGS) entry which is preliminary data.</text>
</comment>
<evidence type="ECO:0000256" key="1">
    <source>
        <dbReference type="SAM" id="MobiDB-lite"/>
    </source>
</evidence>
<feature type="region of interest" description="Disordered" evidence="1">
    <location>
        <begin position="106"/>
        <end position="167"/>
    </location>
</feature>
<feature type="compositionally biased region" description="Polar residues" evidence="1">
    <location>
        <begin position="1"/>
        <end position="13"/>
    </location>
</feature>
<dbReference type="Proteomes" id="UP001177744">
    <property type="component" value="Unassembled WGS sequence"/>
</dbReference>
<accession>A0AA40LVE7</accession>
<dbReference type="AlphaFoldDB" id="A0AA40LVE7"/>
<sequence>MSDCQVSALQGSGRNPADRHPPERCSNAEAAGSQGGAPAGARHSSPATHPNPAVPAAALGSTATEVGEVPASAAALASCCGSEPQPANQACQKNVKCLEKVKGDTAEAVSHQSGTLGKSKGNGDEHTSASMNGKQNSSFLPKDKKQPPSDSKRSREKENDDSSPSISHQLKKVLPVIMFNDCEGSLSGKITLQDFPNTVGGSKEKGKITTEVKYGGFTVQVANNNRFFSKTEIQFPTKKRCPKCHQCYSVRHIPRYYSSRSCSYKYRNILIEEIKPEAPSKYEGETARTESPSLEVSIVGKGTKVKYMKLIINISHPKRRGKTAKYGNVSSNHTTKEPSRSSAQPAVRLPEKGRLGNKHRNPDPLHISPPVLPAVQKEENPDTVVVSLCSTPERKNKPDRLFSVLDDCELESAISQQKDSKISRNTSQKKHFFEAEALLKNVFPTSHDALKDPKFK</sequence>
<evidence type="ECO:0000313" key="3">
    <source>
        <dbReference type="Proteomes" id="UP001177744"/>
    </source>
</evidence>
<reference evidence="2" key="1">
    <citation type="submission" date="2023-06" db="EMBL/GenBank/DDBJ databases">
        <title>Reference genome for the Northern bat (Eptesicus nilssonii), a most northern bat species.</title>
        <authorList>
            <person name="Laine V.N."/>
            <person name="Pulliainen A.T."/>
            <person name="Lilley T.M."/>
        </authorList>
    </citation>
    <scope>NUCLEOTIDE SEQUENCE</scope>
    <source>
        <strain evidence="2">BLF_Eptnil</strain>
        <tissue evidence="2">Kidney</tissue>
    </source>
</reference>
<proteinExistence type="predicted"/>